<keyword evidence="1" id="KW-0833">Ubl conjugation pathway</keyword>
<evidence type="ECO:0000313" key="4">
    <source>
        <dbReference type="Proteomes" id="UP000325081"/>
    </source>
</evidence>
<protein>
    <submittedName>
        <fullName evidence="3">UBX domain-containing protein</fullName>
    </submittedName>
</protein>
<dbReference type="SUPFAM" id="SSF54236">
    <property type="entry name" value="Ubiquitin-like"/>
    <property type="match status" value="1"/>
</dbReference>
<dbReference type="AlphaFoldDB" id="A0A5A7Q033"/>
<dbReference type="EMBL" id="BKCP01005516">
    <property type="protein sequence ID" value="GER38495.1"/>
    <property type="molecule type" value="Genomic_DNA"/>
</dbReference>
<dbReference type="Gene3D" id="3.10.20.90">
    <property type="entry name" value="Phosphatidylinositol 3-kinase Catalytic Subunit, Chain A, domain 1"/>
    <property type="match status" value="1"/>
</dbReference>
<dbReference type="Gene3D" id="3.40.30.10">
    <property type="entry name" value="Glutaredoxin"/>
    <property type="match status" value="1"/>
</dbReference>
<organism evidence="3 4">
    <name type="scientific">Striga asiatica</name>
    <name type="common">Asiatic witchweed</name>
    <name type="synonym">Buchnera asiatica</name>
    <dbReference type="NCBI Taxonomy" id="4170"/>
    <lineage>
        <taxon>Eukaryota</taxon>
        <taxon>Viridiplantae</taxon>
        <taxon>Streptophyta</taxon>
        <taxon>Embryophyta</taxon>
        <taxon>Tracheophyta</taxon>
        <taxon>Spermatophyta</taxon>
        <taxon>Magnoliopsida</taxon>
        <taxon>eudicotyledons</taxon>
        <taxon>Gunneridae</taxon>
        <taxon>Pentapetalae</taxon>
        <taxon>asterids</taxon>
        <taxon>lamiids</taxon>
        <taxon>Lamiales</taxon>
        <taxon>Orobanchaceae</taxon>
        <taxon>Buchnereae</taxon>
        <taxon>Striga</taxon>
    </lineage>
</organism>
<dbReference type="PANTHER" id="PTHR23322">
    <property type="entry name" value="FAS-ASSOCIATED PROTEIN"/>
    <property type="match status" value="1"/>
</dbReference>
<dbReference type="InterPro" id="IPR050730">
    <property type="entry name" value="UBX_domain-protein"/>
</dbReference>
<feature type="domain" description="UBX" evidence="2">
    <location>
        <begin position="292"/>
        <end position="370"/>
    </location>
</feature>
<dbReference type="InterPro" id="IPR036249">
    <property type="entry name" value="Thioredoxin-like_sf"/>
</dbReference>
<dbReference type="InterPro" id="IPR001012">
    <property type="entry name" value="UBX_dom"/>
</dbReference>
<proteinExistence type="predicted"/>
<dbReference type="GO" id="GO:0005783">
    <property type="term" value="C:endoplasmic reticulum"/>
    <property type="evidence" value="ECO:0007669"/>
    <property type="project" value="TreeGrafter"/>
</dbReference>
<name>A0A5A7Q033_STRAF</name>
<dbReference type="Pfam" id="PF00789">
    <property type="entry name" value="UBX"/>
    <property type="match status" value="1"/>
</dbReference>
<evidence type="ECO:0000256" key="1">
    <source>
        <dbReference type="ARBA" id="ARBA00022786"/>
    </source>
</evidence>
<dbReference type="CDD" id="cd01767">
    <property type="entry name" value="UBX"/>
    <property type="match status" value="1"/>
</dbReference>
<comment type="caution">
    <text evidence="3">The sequence shown here is derived from an EMBL/GenBank/DDBJ whole genome shotgun (WGS) entry which is preliminary data.</text>
</comment>
<reference evidence="4" key="1">
    <citation type="journal article" date="2019" name="Curr. Biol.">
        <title>Genome Sequence of Striga asiatica Provides Insight into the Evolution of Plant Parasitism.</title>
        <authorList>
            <person name="Yoshida S."/>
            <person name="Kim S."/>
            <person name="Wafula E.K."/>
            <person name="Tanskanen J."/>
            <person name="Kim Y.M."/>
            <person name="Honaas L."/>
            <person name="Yang Z."/>
            <person name="Spallek T."/>
            <person name="Conn C.E."/>
            <person name="Ichihashi Y."/>
            <person name="Cheong K."/>
            <person name="Cui S."/>
            <person name="Der J.P."/>
            <person name="Gundlach H."/>
            <person name="Jiao Y."/>
            <person name="Hori C."/>
            <person name="Ishida J.K."/>
            <person name="Kasahara H."/>
            <person name="Kiba T."/>
            <person name="Kim M.S."/>
            <person name="Koo N."/>
            <person name="Laohavisit A."/>
            <person name="Lee Y.H."/>
            <person name="Lumba S."/>
            <person name="McCourt P."/>
            <person name="Mortimer J.C."/>
            <person name="Mutuku J.M."/>
            <person name="Nomura T."/>
            <person name="Sasaki-Sekimoto Y."/>
            <person name="Seto Y."/>
            <person name="Wang Y."/>
            <person name="Wakatake T."/>
            <person name="Sakakibara H."/>
            <person name="Demura T."/>
            <person name="Yamaguchi S."/>
            <person name="Yoneyama K."/>
            <person name="Manabe R.I."/>
            <person name="Nelson D.C."/>
            <person name="Schulman A.H."/>
            <person name="Timko M.P."/>
            <person name="dePamphilis C.W."/>
            <person name="Choi D."/>
            <person name="Shirasu K."/>
        </authorList>
    </citation>
    <scope>NUCLEOTIDE SEQUENCE [LARGE SCALE GENOMIC DNA]</scope>
    <source>
        <strain evidence="4">cv. UVA1</strain>
    </source>
</reference>
<keyword evidence="4" id="KW-1185">Reference proteome</keyword>
<dbReference type="GO" id="GO:0043130">
    <property type="term" value="F:ubiquitin binding"/>
    <property type="evidence" value="ECO:0007669"/>
    <property type="project" value="TreeGrafter"/>
</dbReference>
<dbReference type="InterPro" id="IPR029071">
    <property type="entry name" value="Ubiquitin-like_domsf"/>
</dbReference>
<dbReference type="Pfam" id="PF21021">
    <property type="entry name" value="FAF1"/>
    <property type="match status" value="1"/>
</dbReference>
<dbReference type="SUPFAM" id="SSF52833">
    <property type="entry name" value="Thioredoxin-like"/>
    <property type="match status" value="1"/>
</dbReference>
<dbReference type="PROSITE" id="PS50033">
    <property type="entry name" value="UBX"/>
    <property type="match status" value="1"/>
</dbReference>
<evidence type="ECO:0000259" key="2">
    <source>
        <dbReference type="PROSITE" id="PS50033"/>
    </source>
</evidence>
<dbReference type="SMART" id="SM00166">
    <property type="entry name" value="UBX"/>
    <property type="match status" value="1"/>
</dbReference>
<dbReference type="GO" id="GO:0036503">
    <property type="term" value="P:ERAD pathway"/>
    <property type="evidence" value="ECO:0007669"/>
    <property type="project" value="TreeGrafter"/>
</dbReference>
<dbReference type="InterPro" id="IPR006577">
    <property type="entry name" value="UAS"/>
</dbReference>
<dbReference type="InterPro" id="IPR049483">
    <property type="entry name" value="FAF1_2-like_UAS"/>
</dbReference>
<gene>
    <name evidence="3" type="ORF">STAS_15003</name>
</gene>
<dbReference type="CDD" id="cd02958">
    <property type="entry name" value="UAS"/>
    <property type="match status" value="1"/>
</dbReference>
<evidence type="ECO:0000313" key="3">
    <source>
        <dbReference type="EMBL" id="GER38495.1"/>
    </source>
</evidence>
<dbReference type="Proteomes" id="UP000325081">
    <property type="component" value="Unassembled WGS sequence"/>
</dbReference>
<dbReference type="OrthoDB" id="1026733at2759"/>
<accession>A0A5A7Q033</accession>
<dbReference type="SMART" id="SM00594">
    <property type="entry name" value="UAS"/>
    <property type="match status" value="1"/>
</dbReference>
<sequence length="373" mass="42603">MSSRMRDNGINFVRRMVSIPRNMLDEFSRAMNQGMDLINGRTNYHHHHHHHNQSLHFQQPSTFPFQAPSNLHPQQQLPSTGHEQWDFLNTFERQYGTAHPFFYACRFTDALKMAREERKLVFVYIHSQEHPFTPSFCRETLCSEVIVQFLDVNFVCWAGISDRGEGLQMGSVLGVLSFPFCAVLAPAAGDNLAVLQQLEGPVAPADLVEILQRTIEEQGPAFGSGLFRQEEKRMEDQRLIEDQDIAYIAALQIDQEKERLQKKSSSEAEPNKAKPAKFIAQTSQKAHTSGVQKAEVTQILIRFPNGERREHGFLCTDKVRAIYEYVDSLGLPDVENYRLISNFPRKVYDEDQLGLSVKESGLHPKASLFVELL</sequence>
<dbReference type="PANTHER" id="PTHR23322:SF71">
    <property type="entry name" value="UBIQUITIN-ASSOCIATED (UBA) PROTEIN-RELATED"/>
    <property type="match status" value="1"/>
</dbReference>